<feature type="compositionally biased region" description="Basic residues" evidence="1">
    <location>
        <begin position="127"/>
        <end position="140"/>
    </location>
</feature>
<proteinExistence type="predicted"/>
<sequence length="155" mass="17817">MTCWLVSWFFLSGGRGGDRRARVLRVFISLIAMAKFNVVVKNRRAKTQDLKRNLHGDPNTRKLKVQKPPVSISGKRKRKIFKKWRRDQKEAMEKGLITMEDVEMAVAEGSSEVKREKSKVKFELKKSPKLKLKGKRKRKPSNSPSLPAPVDAMVE</sequence>
<accession>A0A8J5FW33</accession>
<feature type="region of interest" description="Disordered" evidence="1">
    <location>
        <begin position="117"/>
        <end position="155"/>
    </location>
</feature>
<dbReference type="PANTHER" id="PTHR36709:SF1">
    <property type="entry name" value="OS02G0604100 PROTEIN"/>
    <property type="match status" value="1"/>
</dbReference>
<keyword evidence="3" id="KW-1185">Reference proteome</keyword>
<reference evidence="2 3" key="1">
    <citation type="submission" date="2020-08" db="EMBL/GenBank/DDBJ databases">
        <title>Plant Genome Project.</title>
        <authorList>
            <person name="Zhang R.-G."/>
        </authorList>
    </citation>
    <scope>NUCLEOTIDE SEQUENCE [LARGE SCALE GENOMIC DNA]</scope>
    <source>
        <tissue evidence="2">Rhizome</tissue>
    </source>
</reference>
<dbReference type="Proteomes" id="UP000734854">
    <property type="component" value="Unassembled WGS sequence"/>
</dbReference>
<gene>
    <name evidence="2" type="ORF">ZIOFF_046479</name>
</gene>
<evidence type="ECO:0000313" key="2">
    <source>
        <dbReference type="EMBL" id="KAG6491547.1"/>
    </source>
</evidence>
<dbReference type="AlphaFoldDB" id="A0A8J5FW33"/>
<dbReference type="PANTHER" id="PTHR36709">
    <property type="entry name" value="OS02G0604100 PROTEIN"/>
    <property type="match status" value="1"/>
</dbReference>
<feature type="region of interest" description="Disordered" evidence="1">
    <location>
        <begin position="52"/>
        <end position="86"/>
    </location>
</feature>
<feature type="compositionally biased region" description="Basic and acidic residues" evidence="1">
    <location>
        <begin position="117"/>
        <end position="126"/>
    </location>
</feature>
<organism evidence="2 3">
    <name type="scientific">Zingiber officinale</name>
    <name type="common">Ginger</name>
    <name type="synonym">Amomum zingiber</name>
    <dbReference type="NCBI Taxonomy" id="94328"/>
    <lineage>
        <taxon>Eukaryota</taxon>
        <taxon>Viridiplantae</taxon>
        <taxon>Streptophyta</taxon>
        <taxon>Embryophyta</taxon>
        <taxon>Tracheophyta</taxon>
        <taxon>Spermatophyta</taxon>
        <taxon>Magnoliopsida</taxon>
        <taxon>Liliopsida</taxon>
        <taxon>Zingiberales</taxon>
        <taxon>Zingiberaceae</taxon>
        <taxon>Zingiber</taxon>
    </lineage>
</organism>
<evidence type="ECO:0000256" key="1">
    <source>
        <dbReference type="SAM" id="MobiDB-lite"/>
    </source>
</evidence>
<evidence type="ECO:0000313" key="3">
    <source>
        <dbReference type="Proteomes" id="UP000734854"/>
    </source>
</evidence>
<dbReference type="EMBL" id="JACMSC010000013">
    <property type="protein sequence ID" value="KAG6491547.1"/>
    <property type="molecule type" value="Genomic_DNA"/>
</dbReference>
<comment type="caution">
    <text evidence="2">The sequence shown here is derived from an EMBL/GenBank/DDBJ whole genome shotgun (WGS) entry which is preliminary data.</text>
</comment>
<feature type="compositionally biased region" description="Basic residues" evidence="1">
    <location>
        <begin position="74"/>
        <end position="86"/>
    </location>
</feature>
<protein>
    <submittedName>
        <fullName evidence="2">Uncharacterized protein</fullName>
    </submittedName>
</protein>
<name>A0A8J5FW33_ZINOF</name>